<evidence type="ECO:0000313" key="6">
    <source>
        <dbReference type="Proteomes" id="UP000283077"/>
    </source>
</evidence>
<keyword evidence="2" id="KW-0812">Transmembrane</keyword>
<proteinExistence type="predicted"/>
<organism evidence="5 6">
    <name type="scientific">Rheinheimera riviphila</name>
    <dbReference type="NCBI Taxonomy" id="1834037"/>
    <lineage>
        <taxon>Bacteria</taxon>
        <taxon>Pseudomonadati</taxon>
        <taxon>Pseudomonadota</taxon>
        <taxon>Gammaproteobacteria</taxon>
        <taxon>Chromatiales</taxon>
        <taxon>Chromatiaceae</taxon>
        <taxon>Rheinheimera</taxon>
    </lineage>
</organism>
<dbReference type="SMART" id="SM00267">
    <property type="entry name" value="GGDEF"/>
    <property type="match status" value="1"/>
</dbReference>
<comment type="caution">
    <text evidence="5">The sequence shown here is derived from an EMBL/GenBank/DDBJ whole genome shotgun (WGS) entry which is preliminary data.</text>
</comment>
<dbReference type="NCBIfam" id="TIGR00254">
    <property type="entry name" value="GGDEF"/>
    <property type="match status" value="1"/>
</dbReference>
<dbReference type="AlphaFoldDB" id="A0A437R0M1"/>
<dbReference type="PROSITE" id="PS50887">
    <property type="entry name" value="GGDEF"/>
    <property type="match status" value="1"/>
</dbReference>
<keyword evidence="6" id="KW-1185">Reference proteome</keyword>
<dbReference type="InterPro" id="IPR035919">
    <property type="entry name" value="EAL_sf"/>
</dbReference>
<dbReference type="InterPro" id="IPR000160">
    <property type="entry name" value="GGDEF_dom"/>
</dbReference>
<feature type="domain" description="GGDEF" evidence="4">
    <location>
        <begin position="272"/>
        <end position="404"/>
    </location>
</feature>
<feature type="domain" description="EAL" evidence="3">
    <location>
        <begin position="413"/>
        <end position="665"/>
    </location>
</feature>
<keyword evidence="2" id="KW-1133">Transmembrane helix</keyword>
<feature type="transmembrane region" description="Helical" evidence="2">
    <location>
        <begin position="142"/>
        <end position="161"/>
    </location>
</feature>
<dbReference type="SUPFAM" id="SSF55073">
    <property type="entry name" value="Nucleotide cyclase"/>
    <property type="match status" value="1"/>
</dbReference>
<feature type="transmembrane region" description="Helical" evidence="2">
    <location>
        <begin position="74"/>
        <end position="92"/>
    </location>
</feature>
<dbReference type="InterPro" id="IPR001633">
    <property type="entry name" value="EAL_dom"/>
</dbReference>
<keyword evidence="1" id="KW-0175">Coiled coil</keyword>
<dbReference type="GO" id="GO:0071111">
    <property type="term" value="F:cyclic-guanylate-specific phosphodiesterase activity"/>
    <property type="evidence" value="ECO:0007669"/>
    <property type="project" value="InterPro"/>
</dbReference>
<dbReference type="SUPFAM" id="SSF141868">
    <property type="entry name" value="EAL domain-like"/>
    <property type="match status" value="1"/>
</dbReference>
<dbReference type="OrthoDB" id="8553030at2"/>
<feature type="transmembrane region" description="Helical" evidence="2">
    <location>
        <begin position="42"/>
        <end position="62"/>
    </location>
</feature>
<feature type="transmembrane region" description="Helical" evidence="2">
    <location>
        <begin position="173"/>
        <end position="194"/>
    </location>
</feature>
<feature type="transmembrane region" description="Helical" evidence="2">
    <location>
        <begin position="112"/>
        <end position="130"/>
    </location>
</feature>
<dbReference type="CDD" id="cd01948">
    <property type="entry name" value="EAL"/>
    <property type="match status" value="1"/>
</dbReference>
<dbReference type="RefSeq" id="WP_127698308.1">
    <property type="nucleotide sequence ID" value="NZ_SACS01000005.1"/>
</dbReference>
<feature type="coiled-coil region" evidence="1">
    <location>
        <begin position="375"/>
        <end position="426"/>
    </location>
</feature>
<evidence type="ECO:0000256" key="1">
    <source>
        <dbReference type="SAM" id="Coils"/>
    </source>
</evidence>
<evidence type="ECO:0000259" key="3">
    <source>
        <dbReference type="PROSITE" id="PS50883"/>
    </source>
</evidence>
<dbReference type="InterPro" id="IPR050706">
    <property type="entry name" value="Cyclic-di-GMP_PDE-like"/>
</dbReference>
<accession>A0A437R0M1</accession>
<dbReference type="SMART" id="SM00052">
    <property type="entry name" value="EAL"/>
    <property type="match status" value="1"/>
</dbReference>
<evidence type="ECO:0000259" key="4">
    <source>
        <dbReference type="PROSITE" id="PS50887"/>
    </source>
</evidence>
<dbReference type="PROSITE" id="PS50883">
    <property type="entry name" value="EAL"/>
    <property type="match status" value="1"/>
</dbReference>
<sequence>MTTELILARLSLFLIQAGLALVLSLVLWHFYRIYQRHYLKSWSVAFLVFAAYVICLTGYSTIGSNNQDWRVLRLAFEFSYIFSCYAFAIWVLVGVREAVTTERIPSRTVNQLLWLVGLIALFSVAVFAFDSQENPWKLYLQINLRLLFIGSALLVAGIWLFSLQNKIFVTKLVASSVLLWGAQFILVALVSVWLGTGETFDRVVIVSKHLELFCQTILGLGLIIWLQEDERTANMQLTAKTRYLDSHDHLTGALNRDALLQDLNQLMLHHPEPLLLIMIGLDRFKTINESVGLKQGDRILREVTRRFEASILKPIFIARTGGDIFALVLSDVQTDKQRQFSLQHIEQQIEKPFSFESSLLKLTASMGVAMSPEHANNAETLLQKANIAFHQAKRQQQRWVQYHSGMEEESARLLLLEKELITAIEQDQFVLYFQPQFNLREQRIDAFEALVRWQHPQRGLQMPGQFLPAVAQLGLSQRLDLAILDKAVATLGRWKSQNILTPVAVNMSPIHFEQDGLKQNIQMLLQKYQVPSTMLELEITENTAMGDMEKGSNFVTELQQMGIRVSIDDFGTGYSSLGYLRKMPIDKIKIDRSFITDMASSDSDMMIVKTMITLAHGLGKRILAEGVEDENQLGLLRHMACDAVQGYLIARPVPELQALALLKNN</sequence>
<dbReference type="Gene3D" id="3.20.20.450">
    <property type="entry name" value="EAL domain"/>
    <property type="match status" value="1"/>
</dbReference>
<dbReference type="PANTHER" id="PTHR33121">
    <property type="entry name" value="CYCLIC DI-GMP PHOSPHODIESTERASE PDEF"/>
    <property type="match status" value="1"/>
</dbReference>
<dbReference type="CDD" id="cd01949">
    <property type="entry name" value="GGDEF"/>
    <property type="match status" value="1"/>
</dbReference>
<dbReference type="InterPro" id="IPR043128">
    <property type="entry name" value="Rev_trsase/Diguanyl_cyclase"/>
</dbReference>
<gene>
    <name evidence="5" type="ORF">EOE67_06950</name>
</gene>
<keyword evidence="2" id="KW-0472">Membrane</keyword>
<dbReference type="EMBL" id="SACS01000005">
    <property type="protein sequence ID" value="RVU40326.1"/>
    <property type="molecule type" value="Genomic_DNA"/>
</dbReference>
<evidence type="ECO:0000313" key="5">
    <source>
        <dbReference type="EMBL" id="RVU40326.1"/>
    </source>
</evidence>
<name>A0A437R0M1_9GAMM</name>
<dbReference type="Pfam" id="PF00563">
    <property type="entry name" value="EAL"/>
    <property type="match status" value="1"/>
</dbReference>
<dbReference type="Proteomes" id="UP000283077">
    <property type="component" value="Unassembled WGS sequence"/>
</dbReference>
<feature type="transmembrane region" description="Helical" evidence="2">
    <location>
        <begin position="6"/>
        <end position="30"/>
    </location>
</feature>
<dbReference type="PANTHER" id="PTHR33121:SF79">
    <property type="entry name" value="CYCLIC DI-GMP PHOSPHODIESTERASE PDED-RELATED"/>
    <property type="match status" value="1"/>
</dbReference>
<dbReference type="InterPro" id="IPR029787">
    <property type="entry name" value="Nucleotide_cyclase"/>
</dbReference>
<dbReference type="Gene3D" id="3.30.70.270">
    <property type="match status" value="1"/>
</dbReference>
<reference evidence="5 6" key="1">
    <citation type="submission" date="2019-01" db="EMBL/GenBank/DDBJ databases">
        <authorList>
            <person name="Chen W.-M."/>
        </authorList>
    </citation>
    <scope>NUCLEOTIDE SEQUENCE [LARGE SCALE GENOMIC DNA]</scope>
    <source>
        <strain evidence="5 6">KYPC3</strain>
    </source>
</reference>
<protein>
    <submittedName>
        <fullName evidence="5">Bifunctional diguanylate cyclase/phosphodiesterase</fullName>
    </submittedName>
</protein>
<evidence type="ECO:0000256" key="2">
    <source>
        <dbReference type="SAM" id="Phobius"/>
    </source>
</evidence>
<dbReference type="Pfam" id="PF00990">
    <property type="entry name" value="GGDEF"/>
    <property type="match status" value="1"/>
</dbReference>